<sequence length="619" mass="71416">MIRVVRKTTAESEEWIVRRHTREHNHSLLSKEEVSLLPAFRFICPEDGDRIKLLKRAGLKISDSLNVLRLEKGEVLSFNSRDVRNLLSKEFVGSGDQGSTRDVGDLLKNLKEKSERDCKFYDFTVDEDGRLENIVWIPGNAKQMAGVFADVVVFDTTYRLNRYSMPFGCFAAVNNHGQTVILGGTLMRNETSESFRWIFRTWSRGIGRMSDCILTYQDRAMKDAISTELPNTKHGFCLWHITQKFPSWFNSKLGEEFQVFMKDFFVMLEVETATEFEALWFTIIERHSLQDDMHIKELFELRKYWCPVYLRSYFFAGMASTQRSESLNSLMDFFMTTQTQLHEFISAFDQVIGSRIEAEKMATLRDKLGTFRSVTSTKFEEKAYSALTGYAFTLFRKQLVLSLEYVVHSEKVSHHQHVETKRKISWVPQTQTVHYSCLSFEYTGILCRHALRALMHFNMTELPEKYLRRRWCHEACLESAKKSISPPISEDEKWKQEFLSRLRSIAQRGAVIPSLRTQLEADLDSMYEHTIGIMSEEHEKSFPPIRGKLLLLSPSSLPAECDNLSTVAGDGVLIDKTNIAELQPARVKNPPLDVRRKQRREGGGGPDVSEALMTLQPHS</sequence>
<organism evidence="6 7">
    <name type="scientific">Riccia sorocarpa</name>
    <dbReference type="NCBI Taxonomy" id="122646"/>
    <lineage>
        <taxon>Eukaryota</taxon>
        <taxon>Viridiplantae</taxon>
        <taxon>Streptophyta</taxon>
        <taxon>Embryophyta</taxon>
        <taxon>Marchantiophyta</taxon>
        <taxon>Marchantiopsida</taxon>
        <taxon>Marchantiidae</taxon>
        <taxon>Marchantiales</taxon>
        <taxon>Ricciaceae</taxon>
        <taxon>Riccia</taxon>
    </lineage>
</organism>
<dbReference type="InterPro" id="IPR058778">
    <property type="entry name" value="HTH_FAR1-11-like"/>
</dbReference>
<keyword evidence="1" id="KW-0479">Metal-binding</keyword>
<dbReference type="InterPro" id="IPR006564">
    <property type="entry name" value="Znf_PMZ"/>
</dbReference>
<evidence type="ECO:0000256" key="3">
    <source>
        <dbReference type="ARBA" id="ARBA00022833"/>
    </source>
</evidence>
<feature type="region of interest" description="Disordered" evidence="4">
    <location>
        <begin position="584"/>
        <end position="619"/>
    </location>
</feature>
<dbReference type="AlphaFoldDB" id="A0ABD3HPF7"/>
<accession>A0ABD3HPF7</accession>
<dbReference type="PANTHER" id="PTHR47718">
    <property type="entry name" value="OS01G0519700 PROTEIN"/>
    <property type="match status" value="1"/>
</dbReference>
<evidence type="ECO:0000313" key="6">
    <source>
        <dbReference type="EMBL" id="KAL3691955.1"/>
    </source>
</evidence>
<dbReference type="EMBL" id="JBJQOH010000003">
    <property type="protein sequence ID" value="KAL3691955.1"/>
    <property type="molecule type" value="Genomic_DNA"/>
</dbReference>
<evidence type="ECO:0000256" key="1">
    <source>
        <dbReference type="ARBA" id="ARBA00022723"/>
    </source>
</evidence>
<dbReference type="PANTHER" id="PTHR47718:SF9">
    <property type="entry name" value="PROTEIN FAR1-RELATED SEQUENCE"/>
    <property type="match status" value="1"/>
</dbReference>
<evidence type="ECO:0000256" key="2">
    <source>
        <dbReference type="ARBA" id="ARBA00022771"/>
    </source>
</evidence>
<keyword evidence="2" id="KW-0863">Zinc-finger</keyword>
<dbReference type="Pfam" id="PF26175">
    <property type="entry name" value="HTH_FAR1"/>
    <property type="match status" value="1"/>
</dbReference>
<protein>
    <recommendedName>
        <fullName evidence="5">Zinc finger PMZ-type domain-containing protein</fullName>
    </recommendedName>
</protein>
<dbReference type="InterPro" id="IPR007527">
    <property type="entry name" value="Znf_SWIM"/>
</dbReference>
<dbReference type="Pfam" id="PF04434">
    <property type="entry name" value="SWIM"/>
    <property type="match status" value="1"/>
</dbReference>
<name>A0ABD3HPF7_9MARC</name>
<evidence type="ECO:0000259" key="5">
    <source>
        <dbReference type="SMART" id="SM00575"/>
    </source>
</evidence>
<dbReference type="InterPro" id="IPR018289">
    <property type="entry name" value="MULE_transposase_dom"/>
</dbReference>
<keyword evidence="3" id="KW-0862">Zinc</keyword>
<evidence type="ECO:0000256" key="4">
    <source>
        <dbReference type="SAM" id="MobiDB-lite"/>
    </source>
</evidence>
<proteinExistence type="predicted"/>
<dbReference type="Pfam" id="PF10551">
    <property type="entry name" value="MULE"/>
    <property type="match status" value="1"/>
</dbReference>
<gene>
    <name evidence="6" type="ORF">R1sor_005606</name>
</gene>
<dbReference type="GO" id="GO:0008270">
    <property type="term" value="F:zinc ion binding"/>
    <property type="evidence" value="ECO:0007669"/>
    <property type="project" value="UniProtKB-KW"/>
</dbReference>
<reference evidence="6 7" key="1">
    <citation type="submission" date="2024-09" db="EMBL/GenBank/DDBJ databases">
        <title>Chromosome-scale assembly of Riccia sorocarpa.</title>
        <authorList>
            <person name="Paukszto L."/>
        </authorList>
    </citation>
    <scope>NUCLEOTIDE SEQUENCE [LARGE SCALE GENOMIC DNA]</scope>
    <source>
        <strain evidence="6">LP-2024</strain>
        <tissue evidence="6">Aerial parts of the thallus</tissue>
    </source>
</reference>
<keyword evidence="7" id="KW-1185">Reference proteome</keyword>
<evidence type="ECO:0000313" key="7">
    <source>
        <dbReference type="Proteomes" id="UP001633002"/>
    </source>
</evidence>
<feature type="domain" description="Zinc finger PMZ-type" evidence="5">
    <location>
        <begin position="436"/>
        <end position="460"/>
    </location>
</feature>
<dbReference type="SMART" id="SM00575">
    <property type="entry name" value="ZnF_PMZ"/>
    <property type="match status" value="1"/>
</dbReference>
<comment type="caution">
    <text evidence="6">The sequence shown here is derived from an EMBL/GenBank/DDBJ whole genome shotgun (WGS) entry which is preliminary data.</text>
</comment>
<dbReference type="Proteomes" id="UP001633002">
    <property type="component" value="Unassembled WGS sequence"/>
</dbReference>